<dbReference type="InterPro" id="IPR013154">
    <property type="entry name" value="ADH-like_N"/>
</dbReference>
<evidence type="ECO:0000313" key="2">
    <source>
        <dbReference type="EMBL" id="KAJ7044820.1"/>
    </source>
</evidence>
<sequence length="356" mass="37665">MPTQQQAIVVEAPKGPFVLRPRLVPTPAEGEVLIKIMSAGLNPINWKQGAFNILIGEYPAVVGHDVAGIVEELGKGVEGLKKGDRVFAQTFNGGFQQYVAVPAAIVIPIPDNTSFDEATTFPVAFSTACVGLFASGPIGLGLNPTFSWDKPQQGQAALVIGGGQVGQFAIQLLKFAGFTRIVAYASKANFDYLGQLGATECIDRSEVPVESLAAHPALASRVSVVYDAGYVSSFNAAYDALVEGGKVVITRPAAKLERDPEQKKLTLVRVQGYYAGPDVTKIKPDVVGYLASPEHTVFGKLLIKNLPDMLAKGAVSGNRYEVLPNGLAGILEGLDRLRQGGVSAFKLVAHPQDPIA</sequence>
<dbReference type="Gene3D" id="3.90.180.10">
    <property type="entry name" value="Medium-chain alcohol dehydrogenases, catalytic domain"/>
    <property type="match status" value="1"/>
</dbReference>
<dbReference type="Gene3D" id="3.40.50.720">
    <property type="entry name" value="NAD(P)-binding Rossmann-like Domain"/>
    <property type="match status" value="1"/>
</dbReference>
<keyword evidence="3" id="KW-1185">Reference proteome</keyword>
<feature type="domain" description="Enoyl reductase (ER)" evidence="1">
    <location>
        <begin position="15"/>
        <end position="303"/>
    </location>
</feature>
<dbReference type="AlphaFoldDB" id="A0AAD6TGM0"/>
<reference evidence="2" key="1">
    <citation type="submission" date="2023-03" db="EMBL/GenBank/DDBJ databases">
        <title>Massive genome expansion in bonnet fungi (Mycena s.s.) driven by repeated elements and novel gene families across ecological guilds.</title>
        <authorList>
            <consortium name="Lawrence Berkeley National Laboratory"/>
            <person name="Harder C.B."/>
            <person name="Miyauchi S."/>
            <person name="Viragh M."/>
            <person name="Kuo A."/>
            <person name="Thoen E."/>
            <person name="Andreopoulos B."/>
            <person name="Lu D."/>
            <person name="Skrede I."/>
            <person name="Drula E."/>
            <person name="Henrissat B."/>
            <person name="Morin E."/>
            <person name="Kohler A."/>
            <person name="Barry K."/>
            <person name="LaButti K."/>
            <person name="Morin E."/>
            <person name="Salamov A."/>
            <person name="Lipzen A."/>
            <person name="Mereny Z."/>
            <person name="Hegedus B."/>
            <person name="Baldrian P."/>
            <person name="Stursova M."/>
            <person name="Weitz H."/>
            <person name="Taylor A."/>
            <person name="Grigoriev I.V."/>
            <person name="Nagy L.G."/>
            <person name="Martin F."/>
            <person name="Kauserud H."/>
        </authorList>
    </citation>
    <scope>NUCLEOTIDE SEQUENCE</scope>
    <source>
        <strain evidence="2">CBHHK200</strain>
    </source>
</reference>
<dbReference type="Proteomes" id="UP001218188">
    <property type="component" value="Unassembled WGS sequence"/>
</dbReference>
<dbReference type="EMBL" id="JARJCM010000006">
    <property type="protein sequence ID" value="KAJ7044820.1"/>
    <property type="molecule type" value="Genomic_DNA"/>
</dbReference>
<evidence type="ECO:0000259" key="1">
    <source>
        <dbReference type="SMART" id="SM00829"/>
    </source>
</evidence>
<accession>A0AAD6TGM0</accession>
<dbReference type="Pfam" id="PF00107">
    <property type="entry name" value="ADH_zinc_N"/>
    <property type="match status" value="1"/>
</dbReference>
<dbReference type="InterPro" id="IPR020843">
    <property type="entry name" value="ER"/>
</dbReference>
<protein>
    <submittedName>
        <fullName evidence="2">GroES-like protein</fullName>
    </submittedName>
</protein>
<dbReference type="InterPro" id="IPR036291">
    <property type="entry name" value="NAD(P)-bd_dom_sf"/>
</dbReference>
<gene>
    <name evidence="2" type="ORF">C8F04DRAFT_1069636</name>
</gene>
<evidence type="ECO:0000313" key="3">
    <source>
        <dbReference type="Proteomes" id="UP001218188"/>
    </source>
</evidence>
<comment type="caution">
    <text evidence="2">The sequence shown here is derived from an EMBL/GenBank/DDBJ whole genome shotgun (WGS) entry which is preliminary data.</text>
</comment>
<dbReference type="PANTHER" id="PTHR45348">
    <property type="entry name" value="HYPOTHETICAL OXIDOREDUCTASE (EUROFUNG)"/>
    <property type="match status" value="1"/>
</dbReference>
<dbReference type="Pfam" id="PF08240">
    <property type="entry name" value="ADH_N"/>
    <property type="match status" value="1"/>
</dbReference>
<dbReference type="InterPro" id="IPR011032">
    <property type="entry name" value="GroES-like_sf"/>
</dbReference>
<organism evidence="2 3">
    <name type="scientific">Mycena alexandri</name>
    <dbReference type="NCBI Taxonomy" id="1745969"/>
    <lineage>
        <taxon>Eukaryota</taxon>
        <taxon>Fungi</taxon>
        <taxon>Dikarya</taxon>
        <taxon>Basidiomycota</taxon>
        <taxon>Agaricomycotina</taxon>
        <taxon>Agaricomycetes</taxon>
        <taxon>Agaricomycetidae</taxon>
        <taxon>Agaricales</taxon>
        <taxon>Marasmiineae</taxon>
        <taxon>Mycenaceae</taxon>
        <taxon>Mycena</taxon>
    </lineage>
</organism>
<dbReference type="PANTHER" id="PTHR45348:SF2">
    <property type="entry name" value="ZINC-TYPE ALCOHOL DEHYDROGENASE-LIKE PROTEIN C2E1P3.01"/>
    <property type="match status" value="1"/>
</dbReference>
<proteinExistence type="predicted"/>
<name>A0AAD6TGM0_9AGAR</name>
<dbReference type="SUPFAM" id="SSF51735">
    <property type="entry name" value="NAD(P)-binding Rossmann-fold domains"/>
    <property type="match status" value="1"/>
</dbReference>
<dbReference type="InterPro" id="IPR047122">
    <property type="entry name" value="Trans-enoyl_RdTase-like"/>
</dbReference>
<dbReference type="CDD" id="cd08249">
    <property type="entry name" value="enoyl_reductase_like"/>
    <property type="match status" value="1"/>
</dbReference>
<dbReference type="GO" id="GO:0016651">
    <property type="term" value="F:oxidoreductase activity, acting on NAD(P)H"/>
    <property type="evidence" value="ECO:0007669"/>
    <property type="project" value="InterPro"/>
</dbReference>
<dbReference type="SUPFAM" id="SSF50129">
    <property type="entry name" value="GroES-like"/>
    <property type="match status" value="1"/>
</dbReference>
<dbReference type="InterPro" id="IPR013149">
    <property type="entry name" value="ADH-like_C"/>
</dbReference>
<dbReference type="SMART" id="SM00829">
    <property type="entry name" value="PKS_ER"/>
    <property type="match status" value="1"/>
</dbReference>